<reference evidence="2" key="2">
    <citation type="submission" date="2021-04" db="EMBL/GenBank/DDBJ databases">
        <authorList>
            <person name="Gilroy R."/>
        </authorList>
    </citation>
    <scope>NUCLEOTIDE SEQUENCE</scope>
    <source>
        <strain evidence="2">CHK192-8294</strain>
    </source>
</reference>
<comment type="caution">
    <text evidence="2">The sequence shown here is derived from an EMBL/GenBank/DDBJ whole genome shotgun (WGS) entry which is preliminary data.</text>
</comment>
<dbReference type="SUPFAM" id="SSF159713">
    <property type="entry name" value="Dhaf3308-like"/>
    <property type="match status" value="1"/>
</dbReference>
<dbReference type="Gene3D" id="3.40.50.11590">
    <property type="match status" value="1"/>
</dbReference>
<dbReference type="EMBL" id="DWXO01000001">
    <property type="protein sequence ID" value="HJB79387.1"/>
    <property type="molecule type" value="Genomic_DNA"/>
</dbReference>
<evidence type="ECO:0000259" key="1">
    <source>
        <dbReference type="Pfam" id="PF04016"/>
    </source>
</evidence>
<dbReference type="AlphaFoldDB" id="A0A9D2MJI3"/>
<evidence type="ECO:0000313" key="3">
    <source>
        <dbReference type="Proteomes" id="UP000823921"/>
    </source>
</evidence>
<organism evidence="2 3">
    <name type="scientific">Candidatus Flavonifractor intestinigallinarum</name>
    <dbReference type="NCBI Taxonomy" id="2838586"/>
    <lineage>
        <taxon>Bacteria</taxon>
        <taxon>Bacillati</taxon>
        <taxon>Bacillota</taxon>
        <taxon>Clostridia</taxon>
        <taxon>Eubacteriales</taxon>
        <taxon>Oscillospiraceae</taxon>
        <taxon>Flavonifractor</taxon>
    </lineage>
</organism>
<protein>
    <recommendedName>
        <fullName evidence="1">Putative heavy-metal chelation domain-containing protein</fullName>
    </recommendedName>
</protein>
<proteinExistence type="predicted"/>
<dbReference type="Pfam" id="PF04016">
    <property type="entry name" value="DUF364"/>
    <property type="match status" value="1"/>
</dbReference>
<dbReference type="Proteomes" id="UP000823921">
    <property type="component" value="Unassembled WGS sequence"/>
</dbReference>
<evidence type="ECO:0000313" key="2">
    <source>
        <dbReference type="EMBL" id="HJB79387.1"/>
    </source>
</evidence>
<dbReference type="InterPro" id="IPR007161">
    <property type="entry name" value="DUF364"/>
</dbReference>
<gene>
    <name evidence="2" type="ORF">H9712_00175</name>
</gene>
<sequence>MDRHTLYETLRTALAAALEEHGLTGSAVTIHARGLTPEEAIGHTQRTDYPILTGKEVMLMADFRGAKGQAFTDAPARFEGALEQVLALDLEGDPHSRGLFIAALNAVMKYLGRADNTVHCRDGGPEFCARHMAQWVEETYGAPKIALVGFQPALIAALSGRFSVKVLDLNPDNIGKVKDGCPVLDGVADRREAVDWADLVLCTGSILCNGTIVDYLDLDKEVVFFGTTLAGAAPILGLKRACFADRSLEEA</sequence>
<feature type="domain" description="Putative heavy-metal chelation" evidence="1">
    <location>
        <begin position="143"/>
        <end position="228"/>
    </location>
</feature>
<reference evidence="2" key="1">
    <citation type="journal article" date="2021" name="PeerJ">
        <title>Extensive microbial diversity within the chicken gut microbiome revealed by metagenomics and culture.</title>
        <authorList>
            <person name="Gilroy R."/>
            <person name="Ravi A."/>
            <person name="Getino M."/>
            <person name="Pursley I."/>
            <person name="Horton D.L."/>
            <person name="Alikhan N.F."/>
            <person name="Baker D."/>
            <person name="Gharbi K."/>
            <person name="Hall N."/>
            <person name="Watson M."/>
            <person name="Adriaenssens E.M."/>
            <person name="Foster-Nyarko E."/>
            <person name="Jarju S."/>
            <person name="Secka A."/>
            <person name="Antonio M."/>
            <person name="Oren A."/>
            <person name="Chaudhuri R.R."/>
            <person name="La Ragione R."/>
            <person name="Hildebrand F."/>
            <person name="Pallen M.J."/>
        </authorList>
    </citation>
    <scope>NUCLEOTIDE SEQUENCE</scope>
    <source>
        <strain evidence="2">CHK192-8294</strain>
    </source>
</reference>
<name>A0A9D2MJI3_9FIRM</name>
<accession>A0A9D2MJI3</accession>